<evidence type="ECO:0000256" key="5">
    <source>
        <dbReference type="ARBA" id="ARBA00022516"/>
    </source>
</evidence>
<evidence type="ECO:0000256" key="10">
    <source>
        <dbReference type="ARBA" id="ARBA00048109"/>
    </source>
</evidence>
<dbReference type="PANTHER" id="PTHR31650:SF1">
    <property type="entry name" value="WAX ESTER SYNTHASE_DIACYLGLYCEROL ACYLTRANSFERASE 4-RELATED"/>
    <property type="match status" value="1"/>
</dbReference>
<comment type="caution">
    <text evidence="13">The sequence shown here is derived from an EMBL/GenBank/DDBJ whole genome shotgun (WGS) entry which is preliminary data.</text>
</comment>
<feature type="domain" description="O-acyltransferase WSD1 C-terminal" evidence="12">
    <location>
        <begin position="285"/>
        <end position="407"/>
    </location>
</feature>
<protein>
    <recommendedName>
        <fullName evidence="4">diacylglycerol O-acyltransferase</fullName>
        <ecNumber evidence="4">2.3.1.20</ecNumber>
    </recommendedName>
</protein>
<comment type="pathway">
    <text evidence="1">Glycerolipid metabolism; triacylglycerol biosynthesis.</text>
</comment>
<organism evidence="13 14">
    <name type="scientific">Nocardia suismassiliense</name>
    <dbReference type="NCBI Taxonomy" id="2077092"/>
    <lineage>
        <taxon>Bacteria</taxon>
        <taxon>Bacillati</taxon>
        <taxon>Actinomycetota</taxon>
        <taxon>Actinomycetes</taxon>
        <taxon>Mycobacteriales</taxon>
        <taxon>Nocardiaceae</taxon>
        <taxon>Nocardia</taxon>
    </lineage>
</organism>
<evidence type="ECO:0000313" key="13">
    <source>
        <dbReference type="EMBL" id="MFF3227881.1"/>
    </source>
</evidence>
<accession>A0ABW6R2Y1</accession>
<reference evidence="13 14" key="1">
    <citation type="submission" date="2024-10" db="EMBL/GenBank/DDBJ databases">
        <title>The Natural Products Discovery Center: Release of the First 8490 Sequenced Strains for Exploring Actinobacteria Biosynthetic Diversity.</title>
        <authorList>
            <person name="Kalkreuter E."/>
            <person name="Kautsar S.A."/>
            <person name="Yang D."/>
            <person name="Bader C.D."/>
            <person name="Teijaro C.N."/>
            <person name="Fluegel L."/>
            <person name="Davis C.M."/>
            <person name="Simpson J.R."/>
            <person name="Lauterbach L."/>
            <person name="Steele A.D."/>
            <person name="Gui C."/>
            <person name="Meng S."/>
            <person name="Li G."/>
            <person name="Viehrig K."/>
            <person name="Ye F."/>
            <person name="Su P."/>
            <person name="Kiefer A.F."/>
            <person name="Nichols A."/>
            <person name="Cepeda A.J."/>
            <person name="Yan W."/>
            <person name="Fan B."/>
            <person name="Jiang Y."/>
            <person name="Adhikari A."/>
            <person name="Zheng C.-J."/>
            <person name="Schuster L."/>
            <person name="Cowan T.M."/>
            <person name="Smanski M.J."/>
            <person name="Chevrette M.G."/>
            <person name="De Carvalho L.P.S."/>
            <person name="Shen B."/>
        </authorList>
    </citation>
    <scope>NUCLEOTIDE SEQUENCE [LARGE SCALE GENOMIC DNA]</scope>
    <source>
        <strain evidence="13 14">NPDC003040</strain>
    </source>
</reference>
<evidence type="ECO:0000256" key="1">
    <source>
        <dbReference type="ARBA" id="ARBA00004771"/>
    </source>
</evidence>
<dbReference type="RefSeq" id="WP_387724248.1">
    <property type="nucleotide sequence ID" value="NZ_JBIAPI010000012.1"/>
</dbReference>
<evidence type="ECO:0000259" key="12">
    <source>
        <dbReference type="Pfam" id="PF06974"/>
    </source>
</evidence>
<evidence type="ECO:0000259" key="11">
    <source>
        <dbReference type="Pfam" id="PF03007"/>
    </source>
</evidence>
<dbReference type="Proteomes" id="UP001601948">
    <property type="component" value="Unassembled WGS sequence"/>
</dbReference>
<dbReference type="Pfam" id="PF03007">
    <property type="entry name" value="WS_DGAT_cat"/>
    <property type="match status" value="1"/>
</dbReference>
<evidence type="ECO:0000256" key="8">
    <source>
        <dbReference type="ARBA" id="ARBA00023098"/>
    </source>
</evidence>
<dbReference type="SUPFAM" id="SSF52777">
    <property type="entry name" value="CoA-dependent acyltransferases"/>
    <property type="match status" value="2"/>
</dbReference>
<evidence type="ECO:0000256" key="2">
    <source>
        <dbReference type="ARBA" id="ARBA00005189"/>
    </source>
</evidence>
<sequence>MKSVNRAGKSGSEYQTTPLNSIERVFMLGDRLYGAAVLHIAGCYRFPGAAPTLTEFREKLQPRLADEPILCSVESETRPRCWEQRSTVVLAEHVREWRCPAGTGLSLAAEQIMATPLSRNRPLWEIWLVHGTSIDGWYAILKAHHAFLDGASLITLAERLLPPVPVPPPASPVVELPTPVGPTAQMALAKGIIRYAGRFLPPARFAFTRPPRNGKRRFAWAFVSRELVHDAARHHGVTVNDIFLAALATALREWTGTPWRNGRPRRVWTLVPVDLRRREGGKLIGNKVTNIRVPLPCDDPDPIRRLRVIAAHTHSAESCDQIAIGGAAQRSIPVWLVGLAAAMTFSRWHISMTSSNVRGSDQPTRFDGRPSSDPIALGLLPPRHPLGAFLVNNHDQIGISIVTDAAAPYGQGLADLWIRAVTGLGELRAVEERPVAGCSIDRTERIAAAVPALDKE</sequence>
<name>A0ABW6R2Y1_9NOCA</name>
<keyword evidence="7" id="KW-0319">Glycerol metabolism</keyword>
<dbReference type="EC" id="2.3.1.20" evidence="4"/>
<keyword evidence="5" id="KW-0444">Lipid biosynthesis</keyword>
<keyword evidence="6" id="KW-0808">Transferase</keyword>
<comment type="similarity">
    <text evidence="3">Belongs to the long-chain O-acyltransferase family.</text>
</comment>
<gene>
    <name evidence="13" type="ORF">ACFYV7_34150</name>
</gene>
<keyword evidence="8" id="KW-0443">Lipid metabolism</keyword>
<dbReference type="InterPro" id="IPR045034">
    <property type="entry name" value="O-acyltransferase_WSD1-like"/>
</dbReference>
<dbReference type="InterPro" id="IPR004255">
    <property type="entry name" value="O-acyltransferase_WSD1_N"/>
</dbReference>
<dbReference type="PANTHER" id="PTHR31650">
    <property type="entry name" value="O-ACYLTRANSFERASE (WSD1-LIKE) FAMILY PROTEIN"/>
    <property type="match status" value="1"/>
</dbReference>
<evidence type="ECO:0000313" key="14">
    <source>
        <dbReference type="Proteomes" id="UP001601948"/>
    </source>
</evidence>
<evidence type="ECO:0000256" key="9">
    <source>
        <dbReference type="ARBA" id="ARBA00023315"/>
    </source>
</evidence>
<dbReference type="Gene3D" id="3.30.559.30">
    <property type="entry name" value="Nonribosomal peptide synthetase, condensation domain"/>
    <property type="match status" value="1"/>
</dbReference>
<comment type="catalytic activity">
    <reaction evidence="10">
        <text>an acyl-CoA + a 1,2-diacyl-sn-glycerol = a triacyl-sn-glycerol + CoA</text>
        <dbReference type="Rhea" id="RHEA:10868"/>
        <dbReference type="ChEBI" id="CHEBI:17815"/>
        <dbReference type="ChEBI" id="CHEBI:57287"/>
        <dbReference type="ChEBI" id="CHEBI:58342"/>
        <dbReference type="ChEBI" id="CHEBI:64615"/>
        <dbReference type="EC" id="2.3.1.20"/>
    </reaction>
</comment>
<evidence type="ECO:0000256" key="4">
    <source>
        <dbReference type="ARBA" id="ARBA00013244"/>
    </source>
</evidence>
<dbReference type="EMBL" id="JBIAPI010000012">
    <property type="protein sequence ID" value="MFF3227881.1"/>
    <property type="molecule type" value="Genomic_DNA"/>
</dbReference>
<dbReference type="InterPro" id="IPR009721">
    <property type="entry name" value="O-acyltransferase_WSD1_C"/>
</dbReference>
<evidence type="ECO:0000256" key="6">
    <source>
        <dbReference type="ARBA" id="ARBA00022679"/>
    </source>
</evidence>
<comment type="pathway">
    <text evidence="2">Lipid metabolism.</text>
</comment>
<feature type="domain" description="O-acyltransferase WSD1-like N-terminal" evidence="11">
    <location>
        <begin position="50"/>
        <end position="186"/>
    </location>
</feature>
<evidence type="ECO:0000256" key="7">
    <source>
        <dbReference type="ARBA" id="ARBA00022798"/>
    </source>
</evidence>
<dbReference type="Pfam" id="PF06974">
    <property type="entry name" value="WS_DGAT_C"/>
    <property type="match status" value="1"/>
</dbReference>
<keyword evidence="14" id="KW-1185">Reference proteome</keyword>
<proteinExistence type="inferred from homology"/>
<keyword evidence="9" id="KW-0012">Acyltransferase</keyword>
<evidence type="ECO:0000256" key="3">
    <source>
        <dbReference type="ARBA" id="ARBA00009587"/>
    </source>
</evidence>